<reference evidence="12" key="1">
    <citation type="submission" date="2016-04" db="EMBL/GenBank/DDBJ databases">
        <title>Cephalotus genome sequencing.</title>
        <authorList>
            <person name="Fukushima K."/>
            <person name="Hasebe M."/>
            <person name="Fang X."/>
        </authorList>
    </citation>
    <scope>NUCLEOTIDE SEQUENCE [LARGE SCALE GENOMIC DNA]</scope>
    <source>
        <strain evidence="12">cv. St1</strain>
    </source>
</reference>
<dbReference type="InterPro" id="IPR003347">
    <property type="entry name" value="JmjC_dom"/>
</dbReference>
<keyword evidence="4" id="KW-0805">Transcription regulation</keyword>
<evidence type="ECO:0000256" key="5">
    <source>
        <dbReference type="ARBA" id="ARBA00023163"/>
    </source>
</evidence>
<evidence type="ECO:0000256" key="6">
    <source>
        <dbReference type="ARBA" id="ARBA00023242"/>
    </source>
</evidence>
<dbReference type="Pfam" id="PF02373">
    <property type="entry name" value="JmjC"/>
    <property type="match status" value="1"/>
</dbReference>
<comment type="caution">
    <text evidence="11">The sequence shown here is derived from an EMBL/GenBank/DDBJ whole genome shotgun (WGS) entry which is preliminary data.</text>
</comment>
<organism evidence="11 12">
    <name type="scientific">Cephalotus follicularis</name>
    <name type="common">Albany pitcher plant</name>
    <dbReference type="NCBI Taxonomy" id="3775"/>
    <lineage>
        <taxon>Eukaryota</taxon>
        <taxon>Viridiplantae</taxon>
        <taxon>Streptophyta</taxon>
        <taxon>Embryophyta</taxon>
        <taxon>Tracheophyta</taxon>
        <taxon>Spermatophyta</taxon>
        <taxon>Magnoliopsida</taxon>
        <taxon>eudicotyledons</taxon>
        <taxon>Gunneridae</taxon>
        <taxon>Pentapetalae</taxon>
        <taxon>rosids</taxon>
        <taxon>fabids</taxon>
        <taxon>Oxalidales</taxon>
        <taxon>Cephalotaceae</taxon>
        <taxon>Cephalotus</taxon>
    </lineage>
</organism>
<gene>
    <name evidence="11" type="ORF">CFOL_v3_15752</name>
</gene>
<dbReference type="SMART" id="SM00558">
    <property type="entry name" value="JmjC"/>
    <property type="match status" value="1"/>
</dbReference>
<keyword evidence="12" id="KW-1185">Reference proteome</keyword>
<dbReference type="PROSITE" id="PS50089">
    <property type="entry name" value="ZF_RING_2"/>
    <property type="match status" value="1"/>
</dbReference>
<comment type="similarity">
    <text evidence="2">Belongs to the JARID1 histone demethylase family.</text>
</comment>
<dbReference type="OrthoDB" id="1667110at2759"/>
<dbReference type="GO" id="GO:0003712">
    <property type="term" value="F:transcription coregulator activity"/>
    <property type="evidence" value="ECO:0007669"/>
    <property type="project" value="TreeGrafter"/>
</dbReference>
<dbReference type="PANTHER" id="PTHR12549">
    <property type="entry name" value="JMJC DOMAIN-CONTAINING HISTONE DEMETHYLATION PROTEIN"/>
    <property type="match status" value="1"/>
</dbReference>
<dbReference type="PROSITE" id="PS51184">
    <property type="entry name" value="JMJC"/>
    <property type="match status" value="1"/>
</dbReference>
<dbReference type="FunCoup" id="A0A1Q3BW69">
    <property type="interactions" value="355"/>
</dbReference>
<dbReference type="InParanoid" id="A0A1Q3BW69"/>
<name>A0A1Q3BW69_CEPFO</name>
<feature type="domain" description="RING-type" evidence="9">
    <location>
        <begin position="2"/>
        <end position="49"/>
    </location>
</feature>
<evidence type="ECO:0000256" key="1">
    <source>
        <dbReference type="ARBA" id="ARBA00004123"/>
    </source>
</evidence>
<evidence type="ECO:0000313" key="11">
    <source>
        <dbReference type="EMBL" id="GAV72264.1"/>
    </source>
</evidence>
<dbReference type="Gene3D" id="2.60.120.650">
    <property type="entry name" value="Cupin"/>
    <property type="match status" value="1"/>
</dbReference>
<dbReference type="GO" id="GO:0031490">
    <property type="term" value="F:chromatin DNA binding"/>
    <property type="evidence" value="ECO:0007669"/>
    <property type="project" value="TreeGrafter"/>
</dbReference>
<keyword evidence="3" id="KW-0479">Metal-binding</keyword>
<evidence type="ECO:0000256" key="8">
    <source>
        <dbReference type="SAM" id="MobiDB-lite"/>
    </source>
</evidence>
<dbReference type="GO" id="GO:0000118">
    <property type="term" value="C:histone deacetylase complex"/>
    <property type="evidence" value="ECO:0007669"/>
    <property type="project" value="TreeGrafter"/>
</dbReference>
<evidence type="ECO:0000313" key="12">
    <source>
        <dbReference type="Proteomes" id="UP000187406"/>
    </source>
</evidence>
<dbReference type="GO" id="GO:0032454">
    <property type="term" value="F:histone H3K9 demethylase activity"/>
    <property type="evidence" value="ECO:0007669"/>
    <property type="project" value="InterPro"/>
</dbReference>
<evidence type="ECO:0000256" key="2">
    <source>
        <dbReference type="ARBA" id="ARBA00006801"/>
    </source>
</evidence>
<sequence>MCHQCQRNDKGRVVRCQRCLRKRYCIPCLKTWYPNMEEDDIAQSCPFCRKNCNCKACLRLDVPINDLKNYNPVVSDGEKVYYAKYVVETLLPYLKQINLEQMKEKEVEATRLGLALEDLQIANANIAENERVFCDNCRTSIFDFHRSCSNCSSDLCLICCWEVRNGHLQGGGEEVSMEFIDRGFKYLHGGVGSVVRVSDEARNRDLVRSISGWKANDDGSISCFCGDGILELKCMFPENFVLELAKKADDIAGSLGLVNISRIPEERCLCFNYIGDVDLSGGKILKAASREDSVDNYLFCPKAMDIQHEDLEHFRHHWMRAEPVIVRNVLETASGLSWEPMVMWRAFRQINNLKHGRHLDVKALECLDWCEVEINNKEFFNGYSKGRFDSSDWPQILKLKDWPPSTEFDKRLPRHGAEFLCCLPFKEYTHPCCGPLNLATCLPEKSLKPDMGPKTYIAYGVAQELGRGDSVTKLHCDMSDAVNVLAHTAEVSLTPEQLIKIEELKQKHFQQDQREIFGIVEHIGNTVDSDRSADASSDKIVDDSGAGEGGALPEAVGCENGGPSTSSGSKLEGVDAAEGGALWDIFRREDVPRLEEYLEKHYKEFRHIHCCPVPKVVHSIHDQTFYLTLEHKRKLKEEYGIEPWTFVQKLGDAVFIPAGCPHQVRNLKSCIKVALDFVAPENVGECIRLTNEFRVLPPNHRAKEDKLEVQFSTYI</sequence>
<keyword evidence="6" id="KW-0539">Nucleus</keyword>
<protein>
    <submittedName>
        <fullName evidence="11">JmjC domain-containing protein</fullName>
    </submittedName>
</protein>
<dbReference type="GO" id="GO:0006357">
    <property type="term" value="P:regulation of transcription by RNA polymerase II"/>
    <property type="evidence" value="ECO:0007669"/>
    <property type="project" value="TreeGrafter"/>
</dbReference>
<proteinExistence type="inferred from homology"/>
<feature type="compositionally biased region" description="Basic and acidic residues" evidence="8">
    <location>
        <begin position="528"/>
        <end position="542"/>
    </location>
</feature>
<dbReference type="SUPFAM" id="SSF51197">
    <property type="entry name" value="Clavaminate synthase-like"/>
    <property type="match status" value="1"/>
</dbReference>
<dbReference type="GO" id="GO:0000785">
    <property type="term" value="C:chromatin"/>
    <property type="evidence" value="ECO:0007669"/>
    <property type="project" value="TreeGrafter"/>
</dbReference>
<evidence type="ECO:0000256" key="3">
    <source>
        <dbReference type="ARBA" id="ARBA00022723"/>
    </source>
</evidence>
<evidence type="ECO:0000256" key="4">
    <source>
        <dbReference type="ARBA" id="ARBA00023015"/>
    </source>
</evidence>
<feature type="domain" description="JmjC" evidence="10">
    <location>
        <begin position="431"/>
        <end position="694"/>
    </location>
</feature>
<evidence type="ECO:0000259" key="9">
    <source>
        <dbReference type="PROSITE" id="PS50089"/>
    </source>
</evidence>
<evidence type="ECO:0000259" key="10">
    <source>
        <dbReference type="PROSITE" id="PS51184"/>
    </source>
</evidence>
<keyword evidence="7" id="KW-0863">Zinc-finger</keyword>
<dbReference type="EMBL" id="BDDD01000989">
    <property type="protein sequence ID" value="GAV72264.1"/>
    <property type="molecule type" value="Genomic_DNA"/>
</dbReference>
<accession>A0A1Q3BW69</accession>
<dbReference type="InterPro" id="IPR018866">
    <property type="entry name" value="Znf-4CXXC_R1"/>
</dbReference>
<keyword evidence="7" id="KW-0862">Zinc</keyword>
<feature type="region of interest" description="Disordered" evidence="8">
    <location>
        <begin position="528"/>
        <end position="571"/>
    </location>
</feature>
<comment type="subcellular location">
    <subcellularLocation>
        <location evidence="1">Nucleus</location>
    </subcellularLocation>
</comment>
<dbReference type="AlphaFoldDB" id="A0A1Q3BW69"/>
<dbReference type="InterPro" id="IPR045109">
    <property type="entry name" value="LSDs-like"/>
</dbReference>
<evidence type="ECO:0000256" key="7">
    <source>
        <dbReference type="PROSITE-ProRule" id="PRU00175"/>
    </source>
</evidence>
<dbReference type="InterPro" id="IPR001841">
    <property type="entry name" value="Znf_RING"/>
</dbReference>
<dbReference type="Proteomes" id="UP000187406">
    <property type="component" value="Unassembled WGS sequence"/>
</dbReference>
<dbReference type="Pfam" id="PF10497">
    <property type="entry name" value="zf-4CXXC_R1"/>
    <property type="match status" value="1"/>
</dbReference>
<dbReference type="GO" id="GO:0008270">
    <property type="term" value="F:zinc ion binding"/>
    <property type="evidence" value="ECO:0007669"/>
    <property type="project" value="UniProtKB-KW"/>
</dbReference>
<dbReference type="STRING" id="3775.A0A1Q3BW69"/>
<dbReference type="PANTHER" id="PTHR12549:SF11">
    <property type="entry name" value="LYSINE-SPECIFIC DEMETHYLASE JMJ25"/>
    <property type="match status" value="1"/>
</dbReference>
<keyword evidence="5" id="KW-0804">Transcription</keyword>